<keyword evidence="1" id="KW-0472">Membrane</keyword>
<evidence type="ECO:0000313" key="2">
    <source>
        <dbReference type="EMBL" id="KRQ98099.1"/>
    </source>
</evidence>
<evidence type="ECO:0008006" key="4">
    <source>
        <dbReference type="Google" id="ProtNLM"/>
    </source>
</evidence>
<evidence type="ECO:0000256" key="1">
    <source>
        <dbReference type="SAM" id="Phobius"/>
    </source>
</evidence>
<keyword evidence="3" id="KW-1185">Reference proteome</keyword>
<organism evidence="2 3">
    <name type="scientific">Bradyrhizobium valentinum</name>
    <dbReference type="NCBI Taxonomy" id="1518501"/>
    <lineage>
        <taxon>Bacteria</taxon>
        <taxon>Pseudomonadati</taxon>
        <taxon>Pseudomonadota</taxon>
        <taxon>Alphaproteobacteria</taxon>
        <taxon>Hyphomicrobiales</taxon>
        <taxon>Nitrobacteraceae</taxon>
        <taxon>Bradyrhizobium</taxon>
    </lineage>
</organism>
<comment type="caution">
    <text evidence="2">The sequence shown here is derived from an EMBL/GenBank/DDBJ whole genome shotgun (WGS) entry which is preliminary data.</text>
</comment>
<protein>
    <recommendedName>
        <fullName evidence="4">Zinc-finger protein</fullName>
    </recommendedName>
</protein>
<dbReference type="RefSeq" id="WP_057854289.1">
    <property type="nucleotide sequence ID" value="NZ_LLXX01000179.1"/>
</dbReference>
<dbReference type="Proteomes" id="UP000051913">
    <property type="component" value="Unassembled WGS sequence"/>
</dbReference>
<name>A0A0R3KRH9_9BRAD</name>
<reference evidence="2 3" key="1">
    <citation type="submission" date="2014-03" db="EMBL/GenBank/DDBJ databases">
        <title>Bradyrhizobium valentinum sp. nov., isolated from effective nodules of Lupinus mariae-josephae, a lupine endemic of basic-lime soils in Eastern Spain.</title>
        <authorList>
            <person name="Duran D."/>
            <person name="Rey L."/>
            <person name="Navarro A."/>
            <person name="Busquets A."/>
            <person name="Imperial J."/>
            <person name="Ruiz-Argueso T."/>
        </authorList>
    </citation>
    <scope>NUCLEOTIDE SEQUENCE [LARGE SCALE GENOMIC DNA]</scope>
    <source>
        <strain evidence="2 3">LmjM3</strain>
    </source>
</reference>
<feature type="transmembrane region" description="Helical" evidence="1">
    <location>
        <begin position="55"/>
        <end position="75"/>
    </location>
</feature>
<gene>
    <name evidence="2" type="ORF">CP49_30170</name>
</gene>
<evidence type="ECO:0000313" key="3">
    <source>
        <dbReference type="Proteomes" id="UP000051913"/>
    </source>
</evidence>
<dbReference type="InterPro" id="IPR009325">
    <property type="entry name" value="DUF983"/>
</dbReference>
<dbReference type="Pfam" id="PF06170">
    <property type="entry name" value="DUF983"/>
    <property type="match status" value="1"/>
</dbReference>
<accession>A0A0R3KRH9</accession>
<keyword evidence="1" id="KW-1133">Transmembrane helix</keyword>
<dbReference type="NCBIfam" id="NF004633">
    <property type="entry name" value="PRK05978.1"/>
    <property type="match status" value="1"/>
</dbReference>
<dbReference type="EMBL" id="LLXX01000179">
    <property type="protein sequence ID" value="KRQ98099.1"/>
    <property type="molecule type" value="Genomic_DNA"/>
</dbReference>
<feature type="transmembrane region" description="Helical" evidence="1">
    <location>
        <begin position="81"/>
        <end position="100"/>
    </location>
</feature>
<keyword evidence="1" id="KW-0812">Transmembrane</keyword>
<proteinExistence type="predicted"/>
<dbReference type="AlphaFoldDB" id="A0A0R3KRH9"/>
<sequence>MNAPVSLPKALWRGFTMKCPNCGQGHLFDRFLKVVGSCEVCGEDYTPQRADDLPAYLVIAVVGHLVVPALLAVEMAYSPPVWLQLLIWIPVTGFAAFFLLQPVKGTIVGLQWQTGMHGFEAAKRRRDRETRDGVAPLPNLVSKELVS</sequence>